<dbReference type="PROSITE" id="PS50119">
    <property type="entry name" value="ZF_BBOX"/>
    <property type="match status" value="1"/>
</dbReference>
<dbReference type="GO" id="GO:0005164">
    <property type="term" value="F:tumor necrosis factor receptor binding"/>
    <property type="evidence" value="ECO:0007669"/>
    <property type="project" value="TreeGrafter"/>
</dbReference>
<dbReference type="InterPro" id="IPR053003">
    <property type="entry name" value="TRIM_RBCC_E3_ubiq-ligases"/>
</dbReference>
<organism evidence="11 12">
    <name type="scientific">Holothuria leucospilota</name>
    <name type="common">Black long sea cucumber</name>
    <name type="synonym">Mertensiothuria leucospilota</name>
    <dbReference type="NCBI Taxonomy" id="206669"/>
    <lineage>
        <taxon>Eukaryota</taxon>
        <taxon>Metazoa</taxon>
        <taxon>Echinodermata</taxon>
        <taxon>Eleutherozoa</taxon>
        <taxon>Echinozoa</taxon>
        <taxon>Holothuroidea</taxon>
        <taxon>Aspidochirotacea</taxon>
        <taxon>Aspidochirotida</taxon>
        <taxon>Holothuriidae</taxon>
        <taxon>Holothuria</taxon>
    </lineage>
</organism>
<comment type="caution">
    <text evidence="11">The sequence shown here is derived from an EMBL/GenBank/DDBJ whole genome shotgun (WGS) entry which is preliminary data.</text>
</comment>
<evidence type="ECO:0000256" key="4">
    <source>
        <dbReference type="ARBA" id="ARBA00022771"/>
    </source>
</evidence>
<dbReference type="CDD" id="cd16619">
    <property type="entry name" value="mRING-HC-C4C4_TRIM37_C-VIII"/>
    <property type="match status" value="1"/>
</dbReference>
<feature type="region of interest" description="Disordered" evidence="7">
    <location>
        <begin position="619"/>
        <end position="706"/>
    </location>
</feature>
<dbReference type="InterPro" id="IPR001841">
    <property type="entry name" value="Znf_RING"/>
</dbReference>
<feature type="region of interest" description="Disordered" evidence="7">
    <location>
        <begin position="448"/>
        <end position="600"/>
    </location>
</feature>
<evidence type="ECO:0000259" key="10">
    <source>
        <dbReference type="PROSITE" id="PS50144"/>
    </source>
</evidence>
<evidence type="ECO:0000313" key="12">
    <source>
        <dbReference type="Proteomes" id="UP001152320"/>
    </source>
</evidence>
<evidence type="ECO:0000256" key="1">
    <source>
        <dbReference type="ARBA" id="ARBA00004496"/>
    </source>
</evidence>
<dbReference type="GO" id="GO:0051865">
    <property type="term" value="P:protein autoubiquitination"/>
    <property type="evidence" value="ECO:0007669"/>
    <property type="project" value="TreeGrafter"/>
</dbReference>
<feature type="compositionally biased region" description="Polar residues" evidence="7">
    <location>
        <begin position="568"/>
        <end position="581"/>
    </location>
</feature>
<evidence type="ECO:0000259" key="9">
    <source>
        <dbReference type="PROSITE" id="PS50119"/>
    </source>
</evidence>
<dbReference type="Gene3D" id="2.60.210.10">
    <property type="entry name" value="Apoptosis, Tumor Necrosis Factor Receptor Associated Protein 2, Chain A"/>
    <property type="match status" value="1"/>
</dbReference>
<dbReference type="Gene3D" id="3.30.40.10">
    <property type="entry name" value="Zinc/RING finger domain, C3HC4 (zinc finger)"/>
    <property type="match status" value="1"/>
</dbReference>
<dbReference type="GO" id="GO:0070842">
    <property type="term" value="P:aggresome assembly"/>
    <property type="evidence" value="ECO:0007669"/>
    <property type="project" value="TreeGrafter"/>
</dbReference>
<feature type="compositionally biased region" description="Basic and acidic residues" evidence="7">
    <location>
        <begin position="636"/>
        <end position="649"/>
    </location>
</feature>
<dbReference type="InterPro" id="IPR013083">
    <property type="entry name" value="Znf_RING/FYVE/PHD"/>
</dbReference>
<dbReference type="SUPFAM" id="SSF57850">
    <property type="entry name" value="RING/U-box"/>
    <property type="match status" value="1"/>
</dbReference>
<proteinExistence type="predicted"/>
<dbReference type="Pfam" id="PF00643">
    <property type="entry name" value="zf-B_box"/>
    <property type="match status" value="1"/>
</dbReference>
<feature type="compositionally biased region" description="Polar residues" evidence="7">
    <location>
        <begin position="718"/>
        <end position="740"/>
    </location>
</feature>
<dbReference type="GO" id="GO:0008270">
    <property type="term" value="F:zinc ion binding"/>
    <property type="evidence" value="ECO:0007669"/>
    <property type="project" value="UniProtKB-KW"/>
</dbReference>
<dbReference type="CDD" id="cd03773">
    <property type="entry name" value="MATH_TRIM37"/>
    <property type="match status" value="1"/>
</dbReference>
<dbReference type="PROSITE" id="PS50144">
    <property type="entry name" value="MATH"/>
    <property type="match status" value="1"/>
</dbReference>
<dbReference type="AlphaFoldDB" id="A0A9Q1HG51"/>
<keyword evidence="3" id="KW-0479">Metal-binding</keyword>
<dbReference type="InterPro" id="IPR003649">
    <property type="entry name" value="Bbox_C"/>
</dbReference>
<dbReference type="Proteomes" id="UP001152320">
    <property type="component" value="Chromosome 4"/>
</dbReference>
<dbReference type="InterPro" id="IPR000315">
    <property type="entry name" value="Znf_B-box"/>
</dbReference>
<dbReference type="GO" id="GO:0005778">
    <property type="term" value="C:peroxisomal membrane"/>
    <property type="evidence" value="ECO:0007669"/>
    <property type="project" value="TreeGrafter"/>
</dbReference>
<keyword evidence="2" id="KW-0963">Cytoplasm</keyword>
<dbReference type="GO" id="GO:0006513">
    <property type="term" value="P:protein monoubiquitination"/>
    <property type="evidence" value="ECO:0007669"/>
    <property type="project" value="TreeGrafter"/>
</dbReference>
<dbReference type="InterPro" id="IPR008974">
    <property type="entry name" value="TRAF-like"/>
</dbReference>
<feature type="region of interest" description="Disordered" evidence="7">
    <location>
        <begin position="718"/>
        <end position="756"/>
    </location>
</feature>
<dbReference type="SMART" id="SM00061">
    <property type="entry name" value="MATH"/>
    <property type="match status" value="1"/>
</dbReference>
<feature type="domain" description="B box-type" evidence="9">
    <location>
        <begin position="92"/>
        <end position="135"/>
    </location>
</feature>
<dbReference type="CDD" id="cd19779">
    <property type="entry name" value="Bbox2_TRIM37_C-VIII"/>
    <property type="match status" value="1"/>
</dbReference>
<protein>
    <submittedName>
        <fullName evidence="11">E3 ubiquitin-protein ligase TRIM37</fullName>
    </submittedName>
</protein>
<dbReference type="GO" id="GO:0031625">
    <property type="term" value="F:ubiquitin protein ligase binding"/>
    <property type="evidence" value="ECO:0007669"/>
    <property type="project" value="TreeGrafter"/>
</dbReference>
<dbReference type="GO" id="GO:0061630">
    <property type="term" value="F:ubiquitin protein ligase activity"/>
    <property type="evidence" value="ECO:0007669"/>
    <property type="project" value="TreeGrafter"/>
</dbReference>
<feature type="compositionally biased region" description="Low complexity" evidence="7">
    <location>
        <begin position="681"/>
        <end position="693"/>
    </location>
</feature>
<evidence type="ECO:0000256" key="5">
    <source>
        <dbReference type="ARBA" id="ARBA00022833"/>
    </source>
</evidence>
<dbReference type="InterPro" id="IPR037299">
    <property type="entry name" value="TRIM37_MATH"/>
</dbReference>
<accession>A0A9Q1HG51</accession>
<feature type="compositionally biased region" description="Low complexity" evidence="7">
    <location>
        <begin position="586"/>
        <end position="595"/>
    </location>
</feature>
<evidence type="ECO:0000259" key="8">
    <source>
        <dbReference type="PROSITE" id="PS50089"/>
    </source>
</evidence>
<dbReference type="Pfam" id="PF22486">
    <property type="entry name" value="MATH_2"/>
    <property type="match status" value="1"/>
</dbReference>
<keyword evidence="12" id="KW-1185">Reference proteome</keyword>
<gene>
    <name evidence="11" type="ORF">HOLleu_11026</name>
</gene>
<feature type="domain" description="RING-type" evidence="8">
    <location>
        <begin position="20"/>
        <end position="60"/>
    </location>
</feature>
<feature type="compositionally biased region" description="Basic and acidic residues" evidence="7">
    <location>
        <begin position="855"/>
        <end position="868"/>
    </location>
</feature>
<dbReference type="OrthoDB" id="192247at2759"/>
<dbReference type="SUPFAM" id="SSF49599">
    <property type="entry name" value="TRAF domain-like"/>
    <property type="match status" value="1"/>
</dbReference>
<dbReference type="PROSITE" id="PS50089">
    <property type="entry name" value="ZF_RING_2"/>
    <property type="match status" value="1"/>
</dbReference>
<feature type="domain" description="MATH" evidence="10">
    <location>
        <begin position="279"/>
        <end position="404"/>
    </location>
</feature>
<dbReference type="SMART" id="SM00502">
    <property type="entry name" value="BBC"/>
    <property type="match status" value="1"/>
</dbReference>
<dbReference type="SUPFAM" id="SSF57845">
    <property type="entry name" value="B-box zinc-binding domain"/>
    <property type="match status" value="1"/>
</dbReference>
<name>A0A9Q1HG51_HOLLE</name>
<dbReference type="InterPro" id="IPR002083">
    <property type="entry name" value="MATH/TRAF_dom"/>
</dbReference>
<keyword evidence="4 6" id="KW-0863">Zinc-finger</keyword>
<keyword evidence="5" id="KW-0862">Zinc</keyword>
<evidence type="ECO:0000256" key="6">
    <source>
        <dbReference type="PROSITE-ProRule" id="PRU00024"/>
    </source>
</evidence>
<dbReference type="Gene3D" id="3.30.160.60">
    <property type="entry name" value="Classic Zinc Finger"/>
    <property type="match status" value="1"/>
</dbReference>
<dbReference type="SMART" id="SM00336">
    <property type="entry name" value="BBOX"/>
    <property type="match status" value="1"/>
</dbReference>
<dbReference type="EMBL" id="JAIZAY010000004">
    <property type="protein sequence ID" value="KAJ8043771.1"/>
    <property type="molecule type" value="Genomic_DNA"/>
</dbReference>
<evidence type="ECO:0000256" key="2">
    <source>
        <dbReference type="ARBA" id="ARBA00022490"/>
    </source>
</evidence>
<dbReference type="PANTHER" id="PTHR36754">
    <property type="entry name" value="E3 UBIQUITIN-PROTEIN LIGASE TRIM37"/>
    <property type="match status" value="1"/>
</dbReference>
<dbReference type="GO" id="GO:0016235">
    <property type="term" value="C:aggresome"/>
    <property type="evidence" value="ECO:0007669"/>
    <property type="project" value="TreeGrafter"/>
</dbReference>
<feature type="region of interest" description="Disordered" evidence="7">
    <location>
        <begin position="788"/>
        <end position="868"/>
    </location>
</feature>
<feature type="compositionally biased region" description="Basic and acidic residues" evidence="7">
    <location>
        <begin position="797"/>
        <end position="811"/>
    </location>
</feature>
<comment type="subcellular location">
    <subcellularLocation>
        <location evidence="1">Cytoplasm</location>
    </subcellularLocation>
</comment>
<reference evidence="11" key="1">
    <citation type="submission" date="2021-10" db="EMBL/GenBank/DDBJ databases">
        <title>Tropical sea cucumber genome reveals ecological adaptation and Cuvierian tubules defense mechanism.</title>
        <authorList>
            <person name="Chen T."/>
        </authorList>
    </citation>
    <scope>NUCLEOTIDE SEQUENCE</scope>
    <source>
        <strain evidence="11">Nanhai2018</strain>
        <tissue evidence="11">Muscle</tissue>
    </source>
</reference>
<feature type="compositionally biased region" description="Basic and acidic residues" evidence="7">
    <location>
        <begin position="489"/>
        <end position="502"/>
    </location>
</feature>
<sequence>MNAKFGSDASVSSLAQVFRCYICMEKVQNARLCPRCSKLCCYACIRRWLTEQRNVCPHCTAPLQLNDLVNCRWAGEVTQHLDVLQQSKSESVDKDKCDIHNEKLSVYCWTCKKCICHQCALFGGTQHENHSFKPLDEIYNQHASQVKEEMEALKRRLRELISLDQEIGKNVDSVRNAKDERVREIKNAVEMMIARLETQLKSKILTLMGQKSQLTQQKELLESLIQEVETKVSEISKSDLISMSSQFLQMFSRVHRQPMASFVSAPVPADFTSELVPAYDSSRFVITNFSALQIKAEAVYSPPLHVTGLTWRLKVYPDGNGVVRGNYLSVFLELTTGVPETSKYEYRVEMIHQGSHDNSRNIVREFASDFEVGECWGYNRFFRLDFLASEGYLKDDVLILQFQVRPPTFYQKCRDQLWYISQLETAQRQYISQNNDLKERLAIELSRNQLPPGKSSPDMDRDGQQSQDQDSARAKIVHASIAMVTGSDAHGKNGRTEERNLEDSSSSSSSSSEDEEEDERNQGLEEVPICGENDIDEESMSLENNIEQGAIWSSGGGQGSSENQFSQDLSGSLSPSPSNDGSFLKGAAASSSGSSGHHDLKEEEVMLLQWLQDNKMTSELLSCFPRPPPSRSKGGSKKEKRETDRDTRSTKSSLGPSESVLKRLQVHMAELSSGGTGDTPSQGIGSSSSGNGSTPKTDISLSFPLPWKAKHRPVVPSISLQLSSEDGNTGATASEKPSSSSHEDVEAGATGEAVMELDDSLSQVSLIESSFLDTSAEDDLNMTLATLASANLTPDLRGARRSQDPPDRLESSFEDDNPSSDDQSSTSVHRKTAPSHRHSEDADDQAERGNSPPSHKKEFPRTDGKRDS</sequence>
<evidence type="ECO:0000256" key="3">
    <source>
        <dbReference type="ARBA" id="ARBA00022723"/>
    </source>
</evidence>
<dbReference type="PANTHER" id="PTHR36754:SF2">
    <property type="entry name" value="E3 UBIQUITIN-PROTEIN LIGASE TRIM37"/>
    <property type="match status" value="1"/>
</dbReference>
<evidence type="ECO:0000256" key="7">
    <source>
        <dbReference type="SAM" id="MobiDB-lite"/>
    </source>
</evidence>
<evidence type="ECO:0000313" key="11">
    <source>
        <dbReference type="EMBL" id="KAJ8043771.1"/>
    </source>
</evidence>